<comment type="caution">
    <text evidence="1">The sequence shown here is derived from an EMBL/GenBank/DDBJ whole genome shotgun (WGS) entry which is preliminary data.</text>
</comment>
<evidence type="ECO:0000313" key="2">
    <source>
        <dbReference type="EMBL" id="CAF4602629.1"/>
    </source>
</evidence>
<keyword evidence="3" id="KW-1185">Reference proteome</keyword>
<dbReference type="Proteomes" id="UP000681722">
    <property type="component" value="Unassembled WGS sequence"/>
</dbReference>
<dbReference type="AlphaFoldDB" id="A0A816F7Z7"/>
<evidence type="ECO:0000313" key="1">
    <source>
        <dbReference type="EMBL" id="CAF1659109.1"/>
    </source>
</evidence>
<name>A0A816F7Z7_9BILA</name>
<dbReference type="EMBL" id="CAJNOQ010054952">
    <property type="protein sequence ID" value="CAF1659109.1"/>
    <property type="molecule type" value="Genomic_DNA"/>
</dbReference>
<evidence type="ECO:0000313" key="3">
    <source>
        <dbReference type="Proteomes" id="UP000663829"/>
    </source>
</evidence>
<dbReference type="Proteomes" id="UP000663829">
    <property type="component" value="Unassembled WGS sequence"/>
</dbReference>
<feature type="non-terminal residue" evidence="1">
    <location>
        <position position="1"/>
    </location>
</feature>
<gene>
    <name evidence="1" type="ORF">GPM918_LOCUS45900</name>
    <name evidence="2" type="ORF">SRO942_LOCUS48917</name>
</gene>
<reference evidence="1" key="1">
    <citation type="submission" date="2021-02" db="EMBL/GenBank/DDBJ databases">
        <authorList>
            <person name="Nowell W R."/>
        </authorList>
    </citation>
    <scope>NUCLEOTIDE SEQUENCE</scope>
</reference>
<protein>
    <submittedName>
        <fullName evidence="1">Uncharacterized protein</fullName>
    </submittedName>
</protein>
<sequence>MYPNFYNLNERINRLLPDAHVRYHCTIDDDDDDQQISSPLFHPDILPKISNQIQSLTLIQCNNGLGKYPLLQTIFTNLHLMSIHNLSSIAMQDLFISLKYGHFQVSFPNLQRLILRSES</sequence>
<accession>A0A816F7Z7</accession>
<organism evidence="1 3">
    <name type="scientific">Didymodactylos carnosus</name>
    <dbReference type="NCBI Taxonomy" id="1234261"/>
    <lineage>
        <taxon>Eukaryota</taxon>
        <taxon>Metazoa</taxon>
        <taxon>Spiralia</taxon>
        <taxon>Gnathifera</taxon>
        <taxon>Rotifera</taxon>
        <taxon>Eurotatoria</taxon>
        <taxon>Bdelloidea</taxon>
        <taxon>Philodinida</taxon>
        <taxon>Philodinidae</taxon>
        <taxon>Didymodactylos</taxon>
    </lineage>
</organism>
<proteinExistence type="predicted"/>
<dbReference type="EMBL" id="CAJOBC010128174">
    <property type="protein sequence ID" value="CAF4602629.1"/>
    <property type="molecule type" value="Genomic_DNA"/>
</dbReference>